<evidence type="ECO:0000259" key="11">
    <source>
        <dbReference type="Pfam" id="PF07715"/>
    </source>
</evidence>
<comment type="caution">
    <text evidence="12">The sequence shown here is derived from an EMBL/GenBank/DDBJ whole genome shotgun (WGS) entry which is preliminary data.</text>
</comment>
<dbReference type="Pfam" id="PF00593">
    <property type="entry name" value="TonB_dep_Rec_b-barrel"/>
    <property type="match status" value="1"/>
</dbReference>
<dbReference type="InterPro" id="IPR039426">
    <property type="entry name" value="TonB-dep_rcpt-like"/>
</dbReference>
<reference evidence="13" key="1">
    <citation type="journal article" date="2019" name="Int. J. Syst. Evol. Microbiol.">
        <title>The Global Catalogue of Microorganisms (GCM) 10K type strain sequencing project: providing services to taxonomists for standard genome sequencing and annotation.</title>
        <authorList>
            <consortium name="The Broad Institute Genomics Platform"/>
            <consortium name="The Broad Institute Genome Sequencing Center for Infectious Disease"/>
            <person name="Wu L."/>
            <person name="Ma J."/>
        </authorList>
    </citation>
    <scope>NUCLEOTIDE SEQUENCE [LARGE SCALE GENOMIC DNA]</scope>
    <source>
        <strain evidence="13">JCM 31319</strain>
    </source>
</reference>
<dbReference type="Gene3D" id="2.40.170.20">
    <property type="entry name" value="TonB-dependent receptor, beta-barrel domain"/>
    <property type="match status" value="1"/>
</dbReference>
<keyword evidence="13" id="KW-1185">Reference proteome</keyword>
<dbReference type="PROSITE" id="PS52016">
    <property type="entry name" value="TONB_DEPENDENT_REC_3"/>
    <property type="match status" value="1"/>
</dbReference>
<dbReference type="RefSeq" id="WP_377528636.1">
    <property type="nucleotide sequence ID" value="NZ_JBHTLD010000131.1"/>
</dbReference>
<evidence type="ECO:0000256" key="1">
    <source>
        <dbReference type="ARBA" id="ARBA00004571"/>
    </source>
</evidence>
<dbReference type="Gene3D" id="2.170.130.10">
    <property type="entry name" value="TonB-dependent receptor, plug domain"/>
    <property type="match status" value="1"/>
</dbReference>
<name>A0ABW3SQZ5_9BACT</name>
<keyword evidence="7 8" id="KW-0998">Cell outer membrane</keyword>
<dbReference type="InterPro" id="IPR012910">
    <property type="entry name" value="Plug_dom"/>
</dbReference>
<evidence type="ECO:0000256" key="3">
    <source>
        <dbReference type="ARBA" id="ARBA00022452"/>
    </source>
</evidence>
<dbReference type="Gene3D" id="2.60.40.1120">
    <property type="entry name" value="Carboxypeptidase-like, regulatory domain"/>
    <property type="match status" value="1"/>
</dbReference>
<accession>A0ABW3SQZ5</accession>
<dbReference type="InterPro" id="IPR036942">
    <property type="entry name" value="Beta-barrel_TonB_sf"/>
</dbReference>
<keyword evidence="6 8" id="KW-0472">Membrane</keyword>
<feature type="domain" description="TonB-dependent receptor plug" evidence="11">
    <location>
        <begin position="132"/>
        <end position="239"/>
    </location>
</feature>
<evidence type="ECO:0000313" key="12">
    <source>
        <dbReference type="EMBL" id="MFD1187309.1"/>
    </source>
</evidence>
<dbReference type="Pfam" id="PF07715">
    <property type="entry name" value="Plug"/>
    <property type="match status" value="1"/>
</dbReference>
<dbReference type="InterPro" id="IPR037066">
    <property type="entry name" value="Plug_dom_sf"/>
</dbReference>
<comment type="subcellular location">
    <subcellularLocation>
        <location evidence="1 8">Cell outer membrane</location>
        <topology evidence="1 8">Multi-pass membrane protein</topology>
    </subcellularLocation>
</comment>
<evidence type="ECO:0000256" key="6">
    <source>
        <dbReference type="ARBA" id="ARBA00023136"/>
    </source>
</evidence>
<evidence type="ECO:0000256" key="9">
    <source>
        <dbReference type="RuleBase" id="RU003357"/>
    </source>
</evidence>
<dbReference type="SUPFAM" id="SSF56935">
    <property type="entry name" value="Porins"/>
    <property type="match status" value="1"/>
</dbReference>
<dbReference type="InterPro" id="IPR023997">
    <property type="entry name" value="TonB-dep_OMP_SusC/RagA_CS"/>
</dbReference>
<dbReference type="InterPro" id="IPR008969">
    <property type="entry name" value="CarboxyPept-like_regulatory"/>
</dbReference>
<keyword evidence="5 9" id="KW-0798">TonB box</keyword>
<evidence type="ECO:0000256" key="2">
    <source>
        <dbReference type="ARBA" id="ARBA00022448"/>
    </source>
</evidence>
<protein>
    <submittedName>
        <fullName evidence="12">SusC/RagA family TonB-linked outer membrane protein</fullName>
    </submittedName>
</protein>
<proteinExistence type="inferred from homology"/>
<sequence length="994" mass="109742">MKRFLSVSSSISFPLAHVRGWLFLFVFFLCQQAFAVQGQLRTISGRVTSDTNMPLEAVSINVKGTGTTAFTDAQGQYTIAVPGENATLQFFYMGYGQQEIAVGNQGVVNVTLTAKDNQLEEVVVVGYGNTNKRNITGSVASVSPKEFNQGVISSPAQLLQGKVPGLNITRSGDPNATPAMTLRGPSTLRGEGAQEPFYVIDGVPGASIDLVAPDDIVSIDVLRDASSTAIYGSRAANGVIMVTTRRSEGGKPRVSYSAYVAVEEVSNRIEMLTGDELRAYLDKNGKSLAPTDDQGANTDWQDEVTRTGISHNHNLSFGGSSANTLYSASVNYLKNEGIMKGSELERIIGRLSLEQKVLNERLTLGLSISNSSTEQDLIPAEVFPNMLRYLPTVGVRAEDGSYTEDLLRTGGYFNPVSLIDNNIDKRKVKTLLATGRVGLKIFEGLDYNLNVSVQNEDVNRDIYRNRFSALAQNSDGIAIRSSYTNTKKILESFFNYEKGFNDHFVKLLAGYSWQEDRTGDGFQTSNQGFVTDALSYNNLGLGDPPAGFISDFGDTRIQTLRMISFYARANYEFRDKYLFQVTVRRDGSSAFGENSRWGTFPAFSAGWRISQENFLQGVSALNDLKLRVGYGITGNSIGFNPLITLLRYGSTGRFYYDGKFVNAIGPTQNDNPDLKWERTAMANLGLDFAILNNRISGSVDVYDKRTSDLIWDYDVSTTQYFVDKLYANVGEMRNQGIEAMVNVVPVSNDKFTWTSSFNIAHNKNEIVSLSNDKFTLEEIPRAYLGGKGQSGNPSQRVVEGQPIGAFYTWKYMGKDESGVSQFLKADGTLTTAPSSDDFVYTGSAQPKLLYGWSNTFSYGNVDLNFFLRGVSGNKIINATLADLNSPSDALNHNIPRFTLDEPYSDINAFRLSDRYIEDGSYLRLDNATIGYTFKNNLKIVDGLRLYFTANNLFILTDYRGIDPEVSLGGIEPGIDNRNYYPKTRSYIFGLNVNF</sequence>
<dbReference type="SUPFAM" id="SSF49464">
    <property type="entry name" value="Carboxypeptidase regulatory domain-like"/>
    <property type="match status" value="1"/>
</dbReference>
<dbReference type="NCBIfam" id="TIGR04056">
    <property type="entry name" value="OMP_RagA_SusC"/>
    <property type="match status" value="1"/>
</dbReference>
<gene>
    <name evidence="12" type="ORF">ACFQ2O_13915</name>
</gene>
<keyword evidence="3 8" id="KW-1134">Transmembrane beta strand</keyword>
<evidence type="ECO:0000256" key="4">
    <source>
        <dbReference type="ARBA" id="ARBA00022692"/>
    </source>
</evidence>
<dbReference type="InterPro" id="IPR023996">
    <property type="entry name" value="TonB-dep_OMP_SusC/RagA"/>
</dbReference>
<evidence type="ECO:0000259" key="10">
    <source>
        <dbReference type="Pfam" id="PF00593"/>
    </source>
</evidence>
<dbReference type="Proteomes" id="UP001597094">
    <property type="component" value="Unassembled WGS sequence"/>
</dbReference>
<keyword evidence="4 8" id="KW-0812">Transmembrane</keyword>
<comment type="similarity">
    <text evidence="8 9">Belongs to the TonB-dependent receptor family.</text>
</comment>
<dbReference type="NCBIfam" id="TIGR04057">
    <property type="entry name" value="SusC_RagA_signa"/>
    <property type="match status" value="1"/>
</dbReference>
<dbReference type="EMBL" id="JBHTLD010000131">
    <property type="protein sequence ID" value="MFD1187309.1"/>
    <property type="molecule type" value="Genomic_DNA"/>
</dbReference>
<evidence type="ECO:0000313" key="13">
    <source>
        <dbReference type="Proteomes" id="UP001597094"/>
    </source>
</evidence>
<keyword evidence="2 8" id="KW-0813">Transport</keyword>
<evidence type="ECO:0000256" key="7">
    <source>
        <dbReference type="ARBA" id="ARBA00023237"/>
    </source>
</evidence>
<evidence type="ECO:0000256" key="5">
    <source>
        <dbReference type="ARBA" id="ARBA00023077"/>
    </source>
</evidence>
<feature type="domain" description="TonB-dependent receptor-like beta-barrel" evidence="10">
    <location>
        <begin position="452"/>
        <end position="952"/>
    </location>
</feature>
<dbReference type="Pfam" id="PF13715">
    <property type="entry name" value="CarbopepD_reg_2"/>
    <property type="match status" value="1"/>
</dbReference>
<organism evidence="12 13">
    <name type="scientific">Pontibacter rugosus</name>
    <dbReference type="NCBI Taxonomy" id="1745966"/>
    <lineage>
        <taxon>Bacteria</taxon>
        <taxon>Pseudomonadati</taxon>
        <taxon>Bacteroidota</taxon>
        <taxon>Cytophagia</taxon>
        <taxon>Cytophagales</taxon>
        <taxon>Hymenobacteraceae</taxon>
        <taxon>Pontibacter</taxon>
    </lineage>
</organism>
<evidence type="ECO:0000256" key="8">
    <source>
        <dbReference type="PROSITE-ProRule" id="PRU01360"/>
    </source>
</evidence>
<dbReference type="InterPro" id="IPR000531">
    <property type="entry name" value="Beta-barrel_TonB"/>
</dbReference>